<proteinExistence type="predicted"/>
<dbReference type="AlphaFoldDB" id="A0A6P8K8Q9"/>
<organism evidence="1 2">
    <name type="scientific">Drosophila mauritiana</name>
    <name type="common">Fruit fly</name>
    <dbReference type="NCBI Taxonomy" id="7226"/>
    <lineage>
        <taxon>Eukaryota</taxon>
        <taxon>Metazoa</taxon>
        <taxon>Ecdysozoa</taxon>
        <taxon>Arthropoda</taxon>
        <taxon>Hexapoda</taxon>
        <taxon>Insecta</taxon>
        <taxon>Pterygota</taxon>
        <taxon>Neoptera</taxon>
        <taxon>Endopterygota</taxon>
        <taxon>Diptera</taxon>
        <taxon>Brachycera</taxon>
        <taxon>Muscomorpha</taxon>
        <taxon>Ephydroidea</taxon>
        <taxon>Drosophilidae</taxon>
        <taxon>Drosophila</taxon>
        <taxon>Sophophora</taxon>
    </lineage>
</organism>
<sequence>MNNQIICDQVFLAHAEDELLLIYDDEINLHEEPAPILEDVWKSEDDVTPEEILVEVEDYGALQEVEDTPIVYEISDSEDEMTPEENVKKNVTYDVDLSAIIQTCDIFQPEKLMVYIHGQNFTFPDSGFFAEQCDNLNALNVTYNTIWSKTFSHSLGEVTDVTDLILHRNHDFIFQAHSPPSIPSLHAEHCPRHRKTPRNVFWADMEEVSCILLHSAAAHVEPPAYVHDDTVTFVAKGLTLAKEYMTDGETSPSGPQSIGRLVAAIVMDRKSAVVMAYAVNHFVPQTLTDDNTGEVSGLKLNNIIRGFAINDHFRRIIVEKTCPVLPVVNQIPN</sequence>
<evidence type="ECO:0000313" key="1">
    <source>
        <dbReference type="Proteomes" id="UP000515162"/>
    </source>
</evidence>
<name>A0A6P8K8Q9_DROMA</name>
<dbReference type="RefSeq" id="XP_033164732.1">
    <property type="nucleotide sequence ID" value="XM_033308841.1"/>
</dbReference>
<dbReference type="GeneID" id="117143925"/>
<gene>
    <name evidence="2" type="primary">LOC117143925</name>
</gene>
<protein>
    <submittedName>
        <fullName evidence="2">Uncharacterized protein LOC117143925</fullName>
    </submittedName>
</protein>
<keyword evidence="1" id="KW-1185">Reference proteome</keyword>
<reference evidence="2" key="1">
    <citation type="submission" date="2025-08" db="UniProtKB">
        <authorList>
            <consortium name="RefSeq"/>
        </authorList>
    </citation>
    <scope>IDENTIFICATION</scope>
    <source>
        <strain evidence="2">Mau12</strain>
        <tissue evidence="2">Whole Body</tissue>
    </source>
</reference>
<accession>A0A6P8K8Q9</accession>
<evidence type="ECO:0000313" key="2">
    <source>
        <dbReference type="RefSeq" id="XP_033164732.1"/>
    </source>
</evidence>
<dbReference type="Proteomes" id="UP000515162">
    <property type="component" value="Chromosome 3R"/>
</dbReference>